<dbReference type="GO" id="GO:0044550">
    <property type="term" value="P:secondary metabolite biosynthetic process"/>
    <property type="evidence" value="ECO:0007669"/>
    <property type="project" value="TreeGrafter"/>
</dbReference>
<dbReference type="PANTHER" id="PTHR43775">
    <property type="entry name" value="FATTY ACID SYNTHASE"/>
    <property type="match status" value="1"/>
</dbReference>
<dbReference type="InterPro" id="IPR020841">
    <property type="entry name" value="PKS_Beta-ketoAc_synthase_dom"/>
</dbReference>
<evidence type="ECO:0000313" key="7">
    <source>
        <dbReference type="EMBL" id="KAK6949611.1"/>
    </source>
</evidence>
<accession>A0AAX6MBQ1</accession>
<dbReference type="AlphaFoldDB" id="A0AAX6MBQ1"/>
<dbReference type="PANTHER" id="PTHR43775:SF29">
    <property type="entry name" value="ASPERFURANONE POLYKETIDE SYNTHASE AFOG-RELATED"/>
    <property type="match status" value="1"/>
</dbReference>
<comment type="similarity">
    <text evidence="5">Belongs to the thiolase-like superfamily. Beta-ketoacyl-ACP synthases family.</text>
</comment>
<keyword evidence="8" id="KW-1185">Reference proteome</keyword>
<dbReference type="InterPro" id="IPR018201">
    <property type="entry name" value="Ketoacyl_synth_AS"/>
</dbReference>
<dbReference type="InterPro" id="IPR016039">
    <property type="entry name" value="Thiolase-like"/>
</dbReference>
<dbReference type="GO" id="GO:0004312">
    <property type="term" value="F:fatty acid synthase activity"/>
    <property type="evidence" value="ECO:0007669"/>
    <property type="project" value="TreeGrafter"/>
</dbReference>
<feature type="domain" description="Ketosynthase family 3 (KS3)" evidence="6">
    <location>
        <begin position="1"/>
        <end position="180"/>
    </location>
</feature>
<keyword evidence="3 5" id="KW-0808">Transferase</keyword>
<dbReference type="InterPro" id="IPR050091">
    <property type="entry name" value="PKS_NRPS_Biosynth_Enz"/>
</dbReference>
<dbReference type="InterPro" id="IPR014031">
    <property type="entry name" value="Ketoacyl_synth_C"/>
</dbReference>
<dbReference type="SMART" id="SM00825">
    <property type="entry name" value="PKS_KS"/>
    <property type="match status" value="1"/>
</dbReference>
<name>A0AAX6MBQ1_9PEZI</name>
<keyword evidence="4" id="KW-0560">Oxidoreductase</keyword>
<protein>
    <recommendedName>
        <fullName evidence="6">Ketosynthase family 3 (KS3) domain-containing protein</fullName>
    </recommendedName>
</protein>
<keyword evidence="1" id="KW-0596">Phosphopantetheine</keyword>
<dbReference type="SUPFAM" id="SSF53901">
    <property type="entry name" value="Thiolase-like"/>
    <property type="match status" value="1"/>
</dbReference>
<keyword evidence="2" id="KW-0597">Phosphoprotein</keyword>
<dbReference type="Pfam" id="PF00109">
    <property type="entry name" value="ketoacyl-synt"/>
    <property type="match status" value="1"/>
</dbReference>
<proteinExistence type="inferred from homology"/>
<dbReference type="Gene3D" id="3.40.47.10">
    <property type="match status" value="2"/>
</dbReference>
<evidence type="ECO:0000259" key="6">
    <source>
        <dbReference type="PROSITE" id="PS52004"/>
    </source>
</evidence>
<dbReference type="EMBL" id="JBANMG010000009">
    <property type="protein sequence ID" value="KAK6949611.1"/>
    <property type="molecule type" value="Genomic_DNA"/>
</dbReference>
<dbReference type="Proteomes" id="UP001369815">
    <property type="component" value="Unassembled WGS sequence"/>
</dbReference>
<comment type="caution">
    <text evidence="7">The sequence shown here is derived from an EMBL/GenBank/DDBJ whole genome shotgun (WGS) entry which is preliminary data.</text>
</comment>
<evidence type="ECO:0000256" key="2">
    <source>
        <dbReference type="ARBA" id="ARBA00022553"/>
    </source>
</evidence>
<dbReference type="CDD" id="cd00833">
    <property type="entry name" value="PKS"/>
    <property type="match status" value="1"/>
</dbReference>
<evidence type="ECO:0000313" key="8">
    <source>
        <dbReference type="Proteomes" id="UP001369815"/>
    </source>
</evidence>
<evidence type="ECO:0000256" key="5">
    <source>
        <dbReference type="RuleBase" id="RU003694"/>
    </source>
</evidence>
<evidence type="ECO:0000256" key="1">
    <source>
        <dbReference type="ARBA" id="ARBA00022450"/>
    </source>
</evidence>
<evidence type="ECO:0000256" key="4">
    <source>
        <dbReference type="ARBA" id="ARBA00023002"/>
    </source>
</evidence>
<dbReference type="InterPro" id="IPR014030">
    <property type="entry name" value="Ketoacyl_synth_N"/>
</dbReference>
<evidence type="ECO:0000256" key="3">
    <source>
        <dbReference type="ARBA" id="ARBA00022679"/>
    </source>
</evidence>
<dbReference type="Pfam" id="PF02801">
    <property type="entry name" value="Ketoacyl-synt_C"/>
    <property type="match status" value="1"/>
</dbReference>
<dbReference type="PROSITE" id="PS00606">
    <property type="entry name" value="KS3_1"/>
    <property type="match status" value="1"/>
</dbReference>
<organism evidence="7 8">
    <name type="scientific">Daldinia eschscholtzii</name>
    <dbReference type="NCBI Taxonomy" id="292717"/>
    <lineage>
        <taxon>Eukaryota</taxon>
        <taxon>Fungi</taxon>
        <taxon>Dikarya</taxon>
        <taxon>Ascomycota</taxon>
        <taxon>Pezizomycotina</taxon>
        <taxon>Sordariomycetes</taxon>
        <taxon>Xylariomycetidae</taxon>
        <taxon>Xylariales</taxon>
        <taxon>Hypoxylaceae</taxon>
        <taxon>Daldinia</taxon>
    </lineage>
</organism>
<dbReference type="GO" id="GO:0016491">
    <property type="term" value="F:oxidoreductase activity"/>
    <property type="evidence" value="ECO:0007669"/>
    <property type="project" value="UniProtKB-KW"/>
</dbReference>
<dbReference type="PROSITE" id="PS52004">
    <property type="entry name" value="KS3_2"/>
    <property type="match status" value="1"/>
</dbReference>
<reference evidence="7 8" key="1">
    <citation type="journal article" date="2024" name="Front Chem Biol">
        <title>Unveiling the potential of Daldinia eschscholtzii MFLUCC 19-0629 through bioactivity and bioinformatics studies for enhanced sustainable agriculture production.</title>
        <authorList>
            <person name="Brooks S."/>
            <person name="Weaver J.A."/>
            <person name="Klomchit A."/>
            <person name="Alharthi S.A."/>
            <person name="Onlamun T."/>
            <person name="Nurani R."/>
            <person name="Vong T.K."/>
            <person name="Alberti F."/>
            <person name="Greco C."/>
        </authorList>
    </citation>
    <scope>NUCLEOTIDE SEQUENCE [LARGE SCALE GENOMIC DNA]</scope>
    <source>
        <strain evidence="7">MFLUCC 19-0629</strain>
    </source>
</reference>
<dbReference type="GO" id="GO:0004315">
    <property type="term" value="F:3-oxoacyl-[acyl-carrier-protein] synthase activity"/>
    <property type="evidence" value="ECO:0007669"/>
    <property type="project" value="InterPro"/>
</dbReference>
<sequence>MVGQDPDNVPRMAVTGTFESILPNRVSWYFDLHGPSIHVDSACSSSLLALDLACQALRNGEASFDHRANGYARGEGVTALVIKPLSDAVRDGDMIRAVIRSTSSNQDGHTPGLTQPSPQAQEDLIRQVYKKANLPLDVTRYLEAHGTGTPVGDPIEMKAIGKVFRTSRSPEDPLYVYVKE</sequence>
<dbReference type="GO" id="GO:0006633">
    <property type="term" value="P:fatty acid biosynthetic process"/>
    <property type="evidence" value="ECO:0007669"/>
    <property type="project" value="InterPro"/>
</dbReference>
<gene>
    <name evidence="7" type="ORF">Daesc_009694</name>
</gene>